<dbReference type="EMBL" id="FLRD01000009">
    <property type="protein sequence ID" value="SBT30825.1"/>
    <property type="molecule type" value="Genomic_DNA"/>
</dbReference>
<reference evidence="3 4" key="1">
    <citation type="submission" date="2016-05" db="EMBL/GenBank/DDBJ databases">
        <authorList>
            <person name="Naeem Raeece"/>
        </authorList>
    </citation>
    <scope>NUCLEOTIDE SEQUENCE [LARGE SCALE GENOMIC DNA]</scope>
</reference>
<proteinExistence type="predicted"/>
<sequence>MFCTWLHETPLCVLTRGVYLYVPTRAPLRHVIRAHREDEFLCHSGEYTFLRPSRKVFSPVRIEACVFENSRMHRMLSNYTSFVLRNVFFFVKNFPFLKIPF</sequence>
<keyword evidence="4" id="KW-1185">Reference proteome</keyword>
<accession>A0A1A8YIR9</accession>
<evidence type="ECO:0000313" key="4">
    <source>
        <dbReference type="Proteomes" id="UP000078555"/>
    </source>
</evidence>
<dbReference type="EMBL" id="FLRE01000017">
    <property type="protein sequence ID" value="SBT31438.1"/>
    <property type="molecule type" value="Genomic_DNA"/>
</dbReference>
<dbReference type="Proteomes" id="UP000078555">
    <property type="component" value="Unassembled WGS sequence"/>
</dbReference>
<dbReference type="Proteomes" id="UP000078550">
    <property type="component" value="Unassembled WGS sequence"/>
</dbReference>
<evidence type="ECO:0000313" key="3">
    <source>
        <dbReference type="Proteomes" id="UP000078550"/>
    </source>
</evidence>
<organism evidence="2 3">
    <name type="scientific">Plasmodium ovale wallikeri</name>
    <dbReference type="NCBI Taxonomy" id="864142"/>
    <lineage>
        <taxon>Eukaryota</taxon>
        <taxon>Sar</taxon>
        <taxon>Alveolata</taxon>
        <taxon>Apicomplexa</taxon>
        <taxon>Aconoidasida</taxon>
        <taxon>Haemosporida</taxon>
        <taxon>Plasmodiidae</taxon>
        <taxon>Plasmodium</taxon>
        <taxon>Plasmodium (Plasmodium)</taxon>
    </lineage>
</organism>
<dbReference type="AlphaFoldDB" id="A0A1A8YIR9"/>
<reference evidence="2" key="2">
    <citation type="submission" date="2016-05" db="EMBL/GenBank/DDBJ databases">
        <authorList>
            <person name="Lavstsen T."/>
            <person name="Jespersen J.S."/>
        </authorList>
    </citation>
    <scope>NUCLEOTIDE SEQUENCE [LARGE SCALE GENOMIC DNA]</scope>
</reference>
<protein>
    <submittedName>
        <fullName evidence="2">Uncharacterized protein</fullName>
    </submittedName>
</protein>
<evidence type="ECO:0000313" key="2">
    <source>
        <dbReference type="EMBL" id="SBT31438.1"/>
    </source>
</evidence>
<name>A0A1A8YIR9_PLAOA</name>
<evidence type="ECO:0000313" key="1">
    <source>
        <dbReference type="EMBL" id="SBT30825.1"/>
    </source>
</evidence>
<gene>
    <name evidence="1" type="ORF">POVWA1_004040</name>
    <name evidence="2" type="ORF">POVWA2_004180</name>
</gene>